<accession>A0A8X6GVV6</accession>
<gene>
    <name evidence="2" type="ORF">TNCT_398701</name>
</gene>
<dbReference type="AlphaFoldDB" id="A0A8X6GVV6"/>
<name>A0A8X6GVV6_TRICU</name>
<protein>
    <submittedName>
        <fullName evidence="2">Uncharacterized protein</fullName>
    </submittedName>
</protein>
<feature type="compositionally biased region" description="Basic and acidic residues" evidence="1">
    <location>
        <begin position="40"/>
        <end position="49"/>
    </location>
</feature>
<feature type="region of interest" description="Disordered" evidence="1">
    <location>
        <begin position="1"/>
        <end position="53"/>
    </location>
</feature>
<reference evidence="2" key="1">
    <citation type="submission" date="2020-07" db="EMBL/GenBank/DDBJ databases">
        <title>Multicomponent nature underlies the extraordinary mechanical properties of spider dragline silk.</title>
        <authorList>
            <person name="Kono N."/>
            <person name="Nakamura H."/>
            <person name="Mori M."/>
            <person name="Yoshida Y."/>
            <person name="Ohtoshi R."/>
            <person name="Malay A.D."/>
            <person name="Moran D.A.P."/>
            <person name="Tomita M."/>
            <person name="Numata K."/>
            <person name="Arakawa K."/>
        </authorList>
    </citation>
    <scope>NUCLEOTIDE SEQUENCE</scope>
</reference>
<proteinExistence type="predicted"/>
<evidence type="ECO:0000313" key="2">
    <source>
        <dbReference type="EMBL" id="GFR11174.1"/>
    </source>
</evidence>
<dbReference type="EMBL" id="BMAO01016795">
    <property type="protein sequence ID" value="GFR11174.1"/>
    <property type="molecule type" value="Genomic_DNA"/>
</dbReference>
<evidence type="ECO:0000256" key="1">
    <source>
        <dbReference type="SAM" id="MobiDB-lite"/>
    </source>
</evidence>
<feature type="compositionally biased region" description="Acidic residues" evidence="1">
    <location>
        <begin position="25"/>
        <end position="35"/>
    </location>
</feature>
<organism evidence="2 3">
    <name type="scientific">Trichonephila clavata</name>
    <name type="common">Joro spider</name>
    <name type="synonym">Nephila clavata</name>
    <dbReference type="NCBI Taxonomy" id="2740835"/>
    <lineage>
        <taxon>Eukaryota</taxon>
        <taxon>Metazoa</taxon>
        <taxon>Ecdysozoa</taxon>
        <taxon>Arthropoda</taxon>
        <taxon>Chelicerata</taxon>
        <taxon>Arachnida</taxon>
        <taxon>Araneae</taxon>
        <taxon>Araneomorphae</taxon>
        <taxon>Entelegynae</taxon>
        <taxon>Araneoidea</taxon>
        <taxon>Nephilidae</taxon>
        <taxon>Trichonephila</taxon>
    </lineage>
</organism>
<feature type="compositionally biased region" description="Basic and acidic residues" evidence="1">
    <location>
        <begin position="9"/>
        <end position="24"/>
    </location>
</feature>
<feature type="non-terminal residue" evidence="2">
    <location>
        <position position="1"/>
    </location>
</feature>
<sequence length="89" mass="10209">MENATFKFFNDDAHDGGGDRGDARGDDDDRDDGDVYGDGGGRDGDRDVHDDDDVLLPSQRYQEQVEEQRSRIWQQGWQLRTSYLLLDNK</sequence>
<comment type="caution">
    <text evidence="2">The sequence shown here is derived from an EMBL/GenBank/DDBJ whole genome shotgun (WGS) entry which is preliminary data.</text>
</comment>
<evidence type="ECO:0000313" key="3">
    <source>
        <dbReference type="Proteomes" id="UP000887116"/>
    </source>
</evidence>
<dbReference type="Proteomes" id="UP000887116">
    <property type="component" value="Unassembled WGS sequence"/>
</dbReference>
<keyword evidence="3" id="KW-1185">Reference proteome</keyword>